<proteinExistence type="predicted"/>
<comment type="caution">
    <text evidence="2">The sequence shown here is derived from an EMBL/GenBank/DDBJ whole genome shotgun (WGS) entry which is preliminary data.</text>
</comment>
<sequence length="131" mass="14041">MAIWRWILALLYTFLFTYGLVALLEPGSEIQLGAIAGTVLTLVLSYAPGIAGEYEKLTKEMKQVVNIVLMLIAAILIFVLSCAGMLDVGIVCTWNGALSLLGLLISGLIANQSIYGANKYIAEKVGARVYG</sequence>
<organism evidence="2 3">
    <name type="scientific">miscellaneous Crenarchaeota group-1 archaeon SG8-32-1</name>
    <dbReference type="NCBI Taxonomy" id="1685124"/>
    <lineage>
        <taxon>Archaea</taxon>
        <taxon>Candidatus Bathyarchaeota</taxon>
        <taxon>MCG-1</taxon>
    </lineage>
</organism>
<protein>
    <submittedName>
        <fullName evidence="2">Uncharacterized protein</fullName>
    </submittedName>
</protein>
<name>A0A0M0BZB5_9ARCH</name>
<keyword evidence="1" id="KW-0472">Membrane</keyword>
<keyword evidence="1" id="KW-1133">Transmembrane helix</keyword>
<dbReference type="AlphaFoldDB" id="A0A0M0BZB5"/>
<feature type="transmembrane region" description="Helical" evidence="1">
    <location>
        <begin position="92"/>
        <end position="110"/>
    </location>
</feature>
<evidence type="ECO:0000256" key="1">
    <source>
        <dbReference type="SAM" id="Phobius"/>
    </source>
</evidence>
<feature type="transmembrane region" description="Helical" evidence="1">
    <location>
        <begin position="64"/>
        <end position="86"/>
    </location>
</feature>
<reference evidence="2 3" key="1">
    <citation type="submission" date="2015-06" db="EMBL/GenBank/DDBJ databases">
        <title>New insights into the roles of widespread benthic archaea in carbon and nitrogen cycling.</title>
        <authorList>
            <person name="Lazar C.S."/>
            <person name="Baker B.J."/>
            <person name="Seitz K.W."/>
            <person name="Hyde A.S."/>
            <person name="Dick G.J."/>
            <person name="Hinrichs K.-U."/>
            <person name="Teske A.P."/>
        </authorList>
    </citation>
    <scope>NUCLEOTIDE SEQUENCE [LARGE SCALE GENOMIC DNA]</scope>
    <source>
        <strain evidence="2">SG8-32-1</strain>
    </source>
</reference>
<keyword evidence="1" id="KW-0812">Transmembrane</keyword>
<feature type="transmembrane region" description="Helical" evidence="1">
    <location>
        <begin position="7"/>
        <end position="24"/>
    </location>
</feature>
<accession>A0A0M0BZB5</accession>
<evidence type="ECO:0000313" key="2">
    <source>
        <dbReference type="EMBL" id="KON33814.1"/>
    </source>
</evidence>
<dbReference type="EMBL" id="LFWU01000020">
    <property type="protein sequence ID" value="KON33814.1"/>
    <property type="molecule type" value="Genomic_DNA"/>
</dbReference>
<dbReference type="Proteomes" id="UP000037237">
    <property type="component" value="Unassembled WGS sequence"/>
</dbReference>
<feature type="transmembrane region" description="Helical" evidence="1">
    <location>
        <begin position="30"/>
        <end position="52"/>
    </location>
</feature>
<evidence type="ECO:0000313" key="3">
    <source>
        <dbReference type="Proteomes" id="UP000037237"/>
    </source>
</evidence>
<gene>
    <name evidence="2" type="ORF">AC477_01105</name>
</gene>